<keyword evidence="1" id="KW-0812">Transmembrane</keyword>
<proteinExistence type="predicted"/>
<dbReference type="PANTHER" id="PTHR43483">
    <property type="entry name" value="MEMBRANE TRANSPORTER PROTEIN HI_0806-RELATED"/>
    <property type="match status" value="1"/>
</dbReference>
<dbReference type="PANTHER" id="PTHR43483:SF3">
    <property type="entry name" value="MEMBRANE TRANSPORTER PROTEIN HI_0806-RELATED"/>
    <property type="match status" value="1"/>
</dbReference>
<feature type="transmembrane region" description="Helical" evidence="1">
    <location>
        <begin position="121"/>
        <end position="142"/>
    </location>
</feature>
<reference evidence="2" key="2">
    <citation type="submission" date="2021-09" db="EMBL/GenBank/DDBJ databases">
        <authorList>
            <person name="Gilroy R."/>
        </authorList>
    </citation>
    <scope>NUCLEOTIDE SEQUENCE</scope>
    <source>
        <strain evidence="2">USAMLcec4-12693</strain>
    </source>
</reference>
<comment type="caution">
    <text evidence="2">The sequence shown here is derived from an EMBL/GenBank/DDBJ whole genome shotgun (WGS) entry which is preliminary data.</text>
</comment>
<feature type="transmembrane region" description="Helical" evidence="1">
    <location>
        <begin position="55"/>
        <end position="77"/>
    </location>
</feature>
<reference evidence="2" key="1">
    <citation type="journal article" date="2021" name="PeerJ">
        <title>Extensive microbial diversity within the chicken gut microbiome revealed by metagenomics and culture.</title>
        <authorList>
            <person name="Gilroy R."/>
            <person name="Ravi A."/>
            <person name="Getino M."/>
            <person name="Pursley I."/>
            <person name="Horton D.L."/>
            <person name="Alikhan N.F."/>
            <person name="Baker D."/>
            <person name="Gharbi K."/>
            <person name="Hall N."/>
            <person name="Watson M."/>
            <person name="Adriaenssens E.M."/>
            <person name="Foster-Nyarko E."/>
            <person name="Jarju S."/>
            <person name="Secka A."/>
            <person name="Antonio M."/>
            <person name="Oren A."/>
            <person name="Chaudhuri R.R."/>
            <person name="La Ragione R."/>
            <person name="Hildebrand F."/>
            <person name="Pallen M.J."/>
        </authorList>
    </citation>
    <scope>NUCLEOTIDE SEQUENCE</scope>
    <source>
        <strain evidence="2">USAMLcec4-12693</strain>
    </source>
</reference>
<feature type="transmembrane region" description="Helical" evidence="1">
    <location>
        <begin position="154"/>
        <end position="177"/>
    </location>
</feature>
<protein>
    <submittedName>
        <fullName evidence="2">Permease</fullName>
    </submittedName>
</protein>
<feature type="transmembrane region" description="Helical" evidence="1">
    <location>
        <begin position="259"/>
        <end position="276"/>
    </location>
</feature>
<keyword evidence="1" id="KW-1133">Transmembrane helix</keyword>
<keyword evidence="1" id="KW-0472">Membrane</keyword>
<evidence type="ECO:0000313" key="3">
    <source>
        <dbReference type="Proteomes" id="UP000813420"/>
    </source>
</evidence>
<name>A0A9D3AKP1_9FIRM</name>
<sequence length="310" mass="33017">MAMYIMKGLCVIGILLNVILMIRKNKELRANPEKDPGTGMTGEELWQKGKQPKNLVATSITGFVANFLDTLGIGSFAPSSASFKLTKSVDDILVPGTLNVGDTVPVCVEAFLFFGFVDMDILTLVLMIAASVIGSFVMADIVTKFDRKKVRYALFVGLFILATVILMKVLAIGPFGTVGTELGLRGVKLVIAVVGNFVFGALMSIGVGLYAPCMAMVLALGMDAGCAFPAMMGSCAYLMAFGNGPKFIAQGRYDMVACWTQAIFGAIGVYCAYAFVSNLPLETLTKVIAVIVYITAFLYLHDAIKKGSAA</sequence>
<dbReference type="AlphaFoldDB" id="A0A9D3AKP1"/>
<evidence type="ECO:0000256" key="1">
    <source>
        <dbReference type="SAM" id="Phobius"/>
    </source>
</evidence>
<gene>
    <name evidence="2" type="ORF">K8V39_12035</name>
</gene>
<feature type="transmembrane region" description="Helical" evidence="1">
    <location>
        <begin position="6"/>
        <end position="22"/>
    </location>
</feature>
<feature type="transmembrane region" description="Helical" evidence="1">
    <location>
        <begin position="217"/>
        <end position="239"/>
    </location>
</feature>
<feature type="transmembrane region" description="Helical" evidence="1">
    <location>
        <begin position="283"/>
        <end position="300"/>
    </location>
</feature>
<organism evidence="2 3">
    <name type="scientific">Merdimonas faecis</name>
    <dbReference type="NCBI Taxonomy" id="1653435"/>
    <lineage>
        <taxon>Bacteria</taxon>
        <taxon>Bacillati</taxon>
        <taxon>Bacillota</taxon>
        <taxon>Clostridia</taxon>
        <taxon>Lachnospirales</taxon>
        <taxon>Lachnospiraceae</taxon>
        <taxon>Merdimonas</taxon>
    </lineage>
</organism>
<evidence type="ECO:0000313" key="2">
    <source>
        <dbReference type="EMBL" id="HJH50973.1"/>
    </source>
</evidence>
<accession>A0A9D3AKP1</accession>
<dbReference type="Proteomes" id="UP000813420">
    <property type="component" value="Unassembled WGS sequence"/>
</dbReference>
<dbReference type="RefSeq" id="WP_277272573.1">
    <property type="nucleotide sequence ID" value="NZ_DYXE01000093.1"/>
</dbReference>
<dbReference type="EMBL" id="DYXE01000093">
    <property type="protein sequence ID" value="HJH50973.1"/>
    <property type="molecule type" value="Genomic_DNA"/>
</dbReference>
<feature type="transmembrane region" description="Helical" evidence="1">
    <location>
        <begin position="189"/>
        <end position="210"/>
    </location>
</feature>